<gene>
    <name evidence="1" type="ORF">VOLCADRAFT_87103</name>
</gene>
<protein>
    <submittedName>
        <fullName evidence="1">Uncharacterized protein</fullName>
    </submittedName>
</protein>
<evidence type="ECO:0000313" key="2">
    <source>
        <dbReference type="Proteomes" id="UP000001058"/>
    </source>
</evidence>
<keyword evidence="2" id="KW-1185">Reference proteome</keyword>
<dbReference type="GeneID" id="9618351"/>
<evidence type="ECO:0000313" key="1">
    <source>
        <dbReference type="EMBL" id="EFJ52194.1"/>
    </source>
</evidence>
<proteinExistence type="predicted"/>
<dbReference type="AlphaFoldDB" id="D8TK64"/>
<name>D8TK64_VOLCA</name>
<reference evidence="1 2" key="1">
    <citation type="journal article" date="2010" name="Science">
        <title>Genomic analysis of organismal complexity in the multicellular green alga Volvox carteri.</title>
        <authorList>
            <person name="Prochnik S.E."/>
            <person name="Umen J."/>
            <person name="Nedelcu A.M."/>
            <person name="Hallmann A."/>
            <person name="Miller S.M."/>
            <person name="Nishii I."/>
            <person name="Ferris P."/>
            <person name="Kuo A."/>
            <person name="Mitros T."/>
            <person name="Fritz-Laylin L.K."/>
            <person name="Hellsten U."/>
            <person name="Chapman J."/>
            <person name="Simakov O."/>
            <person name="Rensing S.A."/>
            <person name="Terry A."/>
            <person name="Pangilinan J."/>
            <person name="Kapitonov V."/>
            <person name="Jurka J."/>
            <person name="Salamov A."/>
            <person name="Shapiro H."/>
            <person name="Schmutz J."/>
            <person name="Grimwood J."/>
            <person name="Lindquist E."/>
            <person name="Lucas S."/>
            <person name="Grigoriev I.V."/>
            <person name="Schmitt R."/>
            <person name="Kirk D."/>
            <person name="Rokhsar D.S."/>
        </authorList>
    </citation>
    <scope>NUCLEOTIDE SEQUENCE [LARGE SCALE GENOMIC DNA]</scope>
    <source>
        <strain evidence="2">f. Nagariensis / Eve</strain>
    </source>
</reference>
<sequence length="140" mass="15435">MEMDLDPDMQFSDEQEKWVEMHNLDLRTDEGMLLAAVLQRHELEYCVLYAYTAGEVKVHTADIIQKSGRPDSAATLVSLLPRRPKSLILMYTGYGCSSAAAVVQQDARSAVTCRGLKEKPSTPSTLGASLVLSDMARKSI</sequence>
<dbReference type="EMBL" id="GL378325">
    <property type="protein sequence ID" value="EFJ52194.1"/>
    <property type="molecule type" value="Genomic_DNA"/>
</dbReference>
<dbReference type="KEGG" id="vcn:VOLCADRAFT_87103"/>
<accession>D8TK64</accession>
<dbReference type="Proteomes" id="UP000001058">
    <property type="component" value="Unassembled WGS sequence"/>
</dbReference>
<organism evidence="2">
    <name type="scientific">Volvox carteri f. nagariensis</name>
    <dbReference type="NCBI Taxonomy" id="3068"/>
    <lineage>
        <taxon>Eukaryota</taxon>
        <taxon>Viridiplantae</taxon>
        <taxon>Chlorophyta</taxon>
        <taxon>core chlorophytes</taxon>
        <taxon>Chlorophyceae</taxon>
        <taxon>CS clade</taxon>
        <taxon>Chlamydomonadales</taxon>
        <taxon>Volvocaceae</taxon>
        <taxon>Volvox</taxon>
    </lineage>
</organism>
<dbReference type="RefSeq" id="XP_002946968.1">
    <property type="nucleotide sequence ID" value="XM_002946922.1"/>
</dbReference>
<dbReference type="InParanoid" id="D8TK64"/>